<protein>
    <recommendedName>
        <fullName evidence="1">R3H-associated N-terminal domain-containing protein</fullName>
    </recommendedName>
</protein>
<proteinExistence type="predicted"/>
<dbReference type="InterPro" id="IPR025952">
    <property type="entry name" value="R3H-assoc_dom"/>
</dbReference>
<dbReference type="PANTHER" id="PTHR32019:SF2">
    <property type="entry name" value="R3H DOMAIN-CONTAINING PROTEIN 4"/>
    <property type="match status" value="1"/>
</dbReference>
<dbReference type="AlphaFoldDB" id="A0A067FN17"/>
<name>A0A067FN17_CITSI</name>
<organism evidence="2 3">
    <name type="scientific">Citrus sinensis</name>
    <name type="common">Sweet orange</name>
    <name type="synonym">Citrus aurantium var. sinensis</name>
    <dbReference type="NCBI Taxonomy" id="2711"/>
    <lineage>
        <taxon>Eukaryota</taxon>
        <taxon>Viridiplantae</taxon>
        <taxon>Streptophyta</taxon>
        <taxon>Embryophyta</taxon>
        <taxon>Tracheophyta</taxon>
        <taxon>Spermatophyta</taxon>
        <taxon>Magnoliopsida</taxon>
        <taxon>eudicotyledons</taxon>
        <taxon>Gunneridae</taxon>
        <taxon>Pentapetalae</taxon>
        <taxon>rosids</taxon>
        <taxon>malvids</taxon>
        <taxon>Sapindales</taxon>
        <taxon>Rutaceae</taxon>
        <taxon>Aurantioideae</taxon>
        <taxon>Citrus</taxon>
    </lineage>
</organism>
<dbReference type="Pfam" id="PF13902">
    <property type="entry name" value="R3H-assoc"/>
    <property type="match status" value="1"/>
</dbReference>
<accession>A0A067FN17</accession>
<dbReference type="EMBL" id="KK784894">
    <property type="protein sequence ID" value="KDO68784.1"/>
    <property type="molecule type" value="Genomic_DNA"/>
</dbReference>
<sequence>MTNYGEWDKFRNIDMDKEANIIKALNGSTLKRKCHVDTDKIAVLNAWRRIDCRTRDAFRRSYLPELIEGFEVHIYIHPFFLYSVNCNSFYVLCSEDHNICLALNFYNPKISW</sequence>
<dbReference type="InterPro" id="IPR039629">
    <property type="entry name" value="R3HDM4"/>
</dbReference>
<dbReference type="Proteomes" id="UP000027120">
    <property type="component" value="Unassembled WGS sequence"/>
</dbReference>
<keyword evidence="3" id="KW-1185">Reference proteome</keyword>
<evidence type="ECO:0000313" key="2">
    <source>
        <dbReference type="EMBL" id="KDO68784.1"/>
    </source>
</evidence>
<gene>
    <name evidence="2" type="ORF">CISIN_1g031679mg</name>
</gene>
<evidence type="ECO:0000313" key="3">
    <source>
        <dbReference type="Proteomes" id="UP000027120"/>
    </source>
</evidence>
<reference evidence="2 3" key="1">
    <citation type="submission" date="2014-04" db="EMBL/GenBank/DDBJ databases">
        <authorList>
            <consortium name="International Citrus Genome Consortium"/>
            <person name="Gmitter F."/>
            <person name="Chen C."/>
            <person name="Farmerie W."/>
            <person name="Harkins T."/>
            <person name="Desany B."/>
            <person name="Mohiuddin M."/>
            <person name="Kodira C."/>
            <person name="Borodovsky M."/>
            <person name="Lomsadze A."/>
            <person name="Burns P."/>
            <person name="Jenkins J."/>
            <person name="Prochnik S."/>
            <person name="Shu S."/>
            <person name="Chapman J."/>
            <person name="Pitluck S."/>
            <person name="Schmutz J."/>
            <person name="Rokhsar D."/>
        </authorList>
    </citation>
    <scope>NUCLEOTIDE SEQUENCE</scope>
</reference>
<feature type="domain" description="R3H-associated N-terminal" evidence="1">
    <location>
        <begin position="2"/>
        <end position="60"/>
    </location>
</feature>
<dbReference type="PANTHER" id="PTHR32019">
    <property type="entry name" value="R3H DOMAIN-CONTAINING PROTEIN 4"/>
    <property type="match status" value="1"/>
</dbReference>
<evidence type="ECO:0000259" key="1">
    <source>
        <dbReference type="Pfam" id="PF13902"/>
    </source>
</evidence>